<proteinExistence type="predicted"/>
<protein>
    <submittedName>
        <fullName evidence="2">Uncharacterized protein</fullName>
    </submittedName>
</protein>
<dbReference type="AlphaFoldDB" id="A0A6L5Y2S8"/>
<evidence type="ECO:0000313" key="3">
    <source>
        <dbReference type="Proteomes" id="UP000474676"/>
    </source>
</evidence>
<name>A0A6L5Y2S8_9FIRM</name>
<accession>A0A6L5Y2S8</accession>
<keyword evidence="1" id="KW-0175">Coiled coil</keyword>
<organism evidence="2 3">
    <name type="scientific">Hornefia butyriciproducens</name>
    <dbReference type="NCBI Taxonomy" id="2652293"/>
    <lineage>
        <taxon>Bacteria</taxon>
        <taxon>Bacillati</taxon>
        <taxon>Bacillota</taxon>
        <taxon>Clostridia</taxon>
        <taxon>Peptostreptococcales</taxon>
        <taxon>Anaerovoracaceae</taxon>
        <taxon>Hornefia</taxon>
    </lineage>
</organism>
<sequence>MTVGGNEMAFLDTLKDAAQQMGDRASDALETSKLKGKINSEKKEINIEMQKIGKIFFDKIKSGEIESDEDLKNIIEKIDAHNQTIDELKESLAALTNED</sequence>
<keyword evidence="3" id="KW-1185">Reference proteome</keyword>
<dbReference type="RefSeq" id="WP_154573321.1">
    <property type="nucleotide sequence ID" value="NZ_VUMZ01000001.1"/>
</dbReference>
<evidence type="ECO:0000256" key="1">
    <source>
        <dbReference type="SAM" id="Coils"/>
    </source>
</evidence>
<dbReference type="EMBL" id="VUMZ01000001">
    <property type="protein sequence ID" value="MST50838.1"/>
    <property type="molecule type" value="Genomic_DNA"/>
</dbReference>
<comment type="caution">
    <text evidence="2">The sequence shown here is derived from an EMBL/GenBank/DDBJ whole genome shotgun (WGS) entry which is preliminary data.</text>
</comment>
<gene>
    <name evidence="2" type="ORF">FYJ64_00645</name>
</gene>
<dbReference type="Proteomes" id="UP000474676">
    <property type="component" value="Unassembled WGS sequence"/>
</dbReference>
<feature type="coiled-coil region" evidence="1">
    <location>
        <begin position="71"/>
        <end position="98"/>
    </location>
</feature>
<evidence type="ECO:0000313" key="2">
    <source>
        <dbReference type="EMBL" id="MST50838.1"/>
    </source>
</evidence>
<dbReference type="GeneID" id="303113819"/>
<reference evidence="2 3" key="1">
    <citation type="submission" date="2019-08" db="EMBL/GenBank/DDBJ databases">
        <title>In-depth cultivation of the pig gut microbiome towards novel bacterial diversity and tailored functional studies.</title>
        <authorList>
            <person name="Wylensek D."/>
            <person name="Hitch T.C.A."/>
            <person name="Clavel T."/>
        </authorList>
    </citation>
    <scope>NUCLEOTIDE SEQUENCE [LARGE SCALE GENOMIC DNA]</scope>
    <source>
        <strain evidence="2 3">WCA-MUC-591-APC-3H</strain>
    </source>
</reference>